<organism evidence="1 2">
    <name type="scientific">Acer yangbiense</name>
    <dbReference type="NCBI Taxonomy" id="1000413"/>
    <lineage>
        <taxon>Eukaryota</taxon>
        <taxon>Viridiplantae</taxon>
        <taxon>Streptophyta</taxon>
        <taxon>Embryophyta</taxon>
        <taxon>Tracheophyta</taxon>
        <taxon>Spermatophyta</taxon>
        <taxon>Magnoliopsida</taxon>
        <taxon>eudicotyledons</taxon>
        <taxon>Gunneridae</taxon>
        <taxon>Pentapetalae</taxon>
        <taxon>rosids</taxon>
        <taxon>malvids</taxon>
        <taxon>Sapindales</taxon>
        <taxon>Sapindaceae</taxon>
        <taxon>Hippocastanoideae</taxon>
        <taxon>Acereae</taxon>
        <taxon>Acer</taxon>
    </lineage>
</organism>
<dbReference type="OrthoDB" id="10350359at2759"/>
<dbReference type="InterPro" id="IPR052608">
    <property type="entry name" value="U-box_domain_protein"/>
</dbReference>
<dbReference type="AlphaFoldDB" id="A0A5C7HD17"/>
<accession>A0A5C7HD17</accession>
<dbReference type="EMBL" id="VAHF01000009">
    <property type="protein sequence ID" value="TXG54851.1"/>
    <property type="molecule type" value="Genomic_DNA"/>
</dbReference>
<sequence>MSQEYHTTLREIVSGKKRKRQASKEKECIRQYPLHGFPYAFQIWACDAIPAVGVAIAVKSGCLLPRIVNWITPGTPDATYVMKLLDQKNVLQKLQPTPRESGEEYVKFLLSPECALEPPEIDGEGQKDMLASNESENVARERAEEKRPINVSTCHQQQSKRVCLSHNYPERGFYHQKFQYYNQSGSVCQGSSEGFTCSFRKTSPEPLTTHGQELADELRSTVGQLGSLIKVKAENIGITEEQAAAVGLLANLPERDVGLTRQMLDDGAFQLI</sequence>
<reference evidence="2" key="1">
    <citation type="journal article" date="2019" name="Gigascience">
        <title>De novo genome assembly of the endangered Acer yangbiense, a plant species with extremely small populations endemic to Yunnan Province, China.</title>
        <authorList>
            <person name="Yang J."/>
            <person name="Wariss H.M."/>
            <person name="Tao L."/>
            <person name="Zhang R."/>
            <person name="Yun Q."/>
            <person name="Hollingsworth P."/>
            <person name="Dao Z."/>
            <person name="Luo G."/>
            <person name="Guo H."/>
            <person name="Ma Y."/>
            <person name="Sun W."/>
        </authorList>
    </citation>
    <scope>NUCLEOTIDE SEQUENCE [LARGE SCALE GENOMIC DNA]</scope>
    <source>
        <strain evidence="2">cv. Malutang</strain>
    </source>
</reference>
<proteinExistence type="predicted"/>
<comment type="caution">
    <text evidence="1">The sequence shown here is derived from an EMBL/GenBank/DDBJ whole genome shotgun (WGS) entry which is preliminary data.</text>
</comment>
<evidence type="ECO:0000313" key="2">
    <source>
        <dbReference type="Proteomes" id="UP000323000"/>
    </source>
</evidence>
<keyword evidence="2" id="KW-1185">Reference proteome</keyword>
<evidence type="ECO:0000313" key="1">
    <source>
        <dbReference type="EMBL" id="TXG54851.1"/>
    </source>
</evidence>
<dbReference type="Proteomes" id="UP000323000">
    <property type="component" value="Chromosome 9"/>
</dbReference>
<protein>
    <submittedName>
        <fullName evidence="1">Uncharacterized protein</fullName>
    </submittedName>
</protein>
<dbReference type="PANTHER" id="PTHR45958">
    <property type="entry name" value="RING-TYPE E3 UBIQUITIN TRANSFERASE"/>
    <property type="match status" value="1"/>
</dbReference>
<gene>
    <name evidence="1" type="ORF">EZV62_020107</name>
</gene>
<name>A0A5C7HD17_9ROSI</name>
<dbReference type="PANTHER" id="PTHR45958:SF6">
    <property type="entry name" value="U-BOX DOMAIN-CONTAINING PROTEIN 43"/>
    <property type="match status" value="1"/>
</dbReference>